<organism evidence="3 4">
    <name type="scientific">Ameyamaea chiangmaiensis</name>
    <dbReference type="NCBI Taxonomy" id="442969"/>
    <lineage>
        <taxon>Bacteria</taxon>
        <taxon>Pseudomonadati</taxon>
        <taxon>Pseudomonadota</taxon>
        <taxon>Alphaproteobacteria</taxon>
        <taxon>Acetobacterales</taxon>
        <taxon>Acetobacteraceae</taxon>
        <taxon>Ameyamaea</taxon>
    </lineage>
</organism>
<keyword evidence="1" id="KW-0472">Membrane</keyword>
<name>A0A850P329_9PROT</name>
<feature type="domain" description="OmpA-like" evidence="2">
    <location>
        <begin position="15"/>
        <end position="124"/>
    </location>
</feature>
<accession>A0A850P329</accession>
<sequence length="124" mass="12927">MRRLSLVLGLCVLAGCSTGSSRKYVVFFTHGSAALDETAQTIVSHAAATALAKGRANVIVEGYAAAHGDLSADELLAMDRARIVADQLARDGVAPSAIRQAPRAPSNENVSVAARRVEIEIVAQ</sequence>
<dbReference type="AlphaFoldDB" id="A0A850P329"/>
<dbReference type="InterPro" id="IPR036737">
    <property type="entry name" value="OmpA-like_sf"/>
</dbReference>
<dbReference type="EMBL" id="JABXXR010000002">
    <property type="protein sequence ID" value="NVN39075.1"/>
    <property type="molecule type" value="Genomic_DNA"/>
</dbReference>
<dbReference type="Pfam" id="PF00691">
    <property type="entry name" value="OmpA"/>
    <property type="match status" value="1"/>
</dbReference>
<dbReference type="PROSITE" id="PS51257">
    <property type="entry name" value="PROKAR_LIPOPROTEIN"/>
    <property type="match status" value="1"/>
</dbReference>
<reference evidence="3 4" key="1">
    <citation type="submission" date="2020-06" db="EMBL/GenBank/DDBJ databases">
        <title>Description of novel acetic acid bacteria.</title>
        <authorList>
            <person name="Sombolestani A."/>
        </authorList>
    </citation>
    <scope>NUCLEOTIDE SEQUENCE [LARGE SCALE GENOMIC DNA]</scope>
    <source>
        <strain evidence="3 4">LMG 27010</strain>
    </source>
</reference>
<evidence type="ECO:0000313" key="3">
    <source>
        <dbReference type="EMBL" id="NVN39075.1"/>
    </source>
</evidence>
<protein>
    <submittedName>
        <fullName evidence="3">OmpA family protein</fullName>
    </submittedName>
</protein>
<evidence type="ECO:0000256" key="1">
    <source>
        <dbReference type="PROSITE-ProRule" id="PRU00473"/>
    </source>
</evidence>
<proteinExistence type="predicted"/>
<gene>
    <name evidence="3" type="ORF">HUK82_00650</name>
</gene>
<dbReference type="InterPro" id="IPR006665">
    <property type="entry name" value="OmpA-like"/>
</dbReference>
<dbReference type="Gene3D" id="3.30.1330.60">
    <property type="entry name" value="OmpA-like domain"/>
    <property type="match status" value="1"/>
</dbReference>
<dbReference type="SUPFAM" id="SSF103088">
    <property type="entry name" value="OmpA-like"/>
    <property type="match status" value="1"/>
</dbReference>
<evidence type="ECO:0000259" key="2">
    <source>
        <dbReference type="PROSITE" id="PS51123"/>
    </source>
</evidence>
<comment type="caution">
    <text evidence="3">The sequence shown here is derived from an EMBL/GenBank/DDBJ whole genome shotgun (WGS) entry which is preliminary data.</text>
</comment>
<keyword evidence="4" id="KW-1185">Reference proteome</keyword>
<evidence type="ECO:0000313" key="4">
    <source>
        <dbReference type="Proteomes" id="UP000585665"/>
    </source>
</evidence>
<dbReference type="PROSITE" id="PS51123">
    <property type="entry name" value="OMPA_2"/>
    <property type="match status" value="1"/>
</dbReference>
<dbReference type="GO" id="GO:0016020">
    <property type="term" value="C:membrane"/>
    <property type="evidence" value="ECO:0007669"/>
    <property type="project" value="UniProtKB-UniRule"/>
</dbReference>
<dbReference type="Proteomes" id="UP000585665">
    <property type="component" value="Unassembled WGS sequence"/>
</dbReference>